<dbReference type="InterPro" id="IPR036069">
    <property type="entry name" value="DUF34/NIF3_sf"/>
</dbReference>
<evidence type="ECO:0000313" key="1">
    <source>
        <dbReference type="EMBL" id="SDX70918.1"/>
    </source>
</evidence>
<dbReference type="STRING" id="488533.SAMN04487960_11433"/>
<dbReference type="InterPro" id="IPR015867">
    <property type="entry name" value="N-reg_PII/ATP_PRibTrfase_C"/>
</dbReference>
<protein>
    <recommendedName>
        <fullName evidence="3">NGG1p interacting factor NIF3</fullName>
    </recommendedName>
</protein>
<evidence type="ECO:0000313" key="2">
    <source>
        <dbReference type="Proteomes" id="UP000199675"/>
    </source>
</evidence>
<sequence length="103" mass="11914">MYKLCYFVPESHLEQTKRALFEVGAGKIGDYDACAWQCLGQGQFRPLDGSQPFLGERGELHVVEEYKVELVCEDRLIHRALDALKAAHPYEEPAYEVFRMEEF</sequence>
<organism evidence="1 2">
    <name type="scientific">Marinobacter mobilis</name>
    <dbReference type="NCBI Taxonomy" id="488533"/>
    <lineage>
        <taxon>Bacteria</taxon>
        <taxon>Pseudomonadati</taxon>
        <taxon>Pseudomonadota</taxon>
        <taxon>Gammaproteobacteria</taxon>
        <taxon>Pseudomonadales</taxon>
        <taxon>Marinobacteraceae</taxon>
        <taxon>Marinobacter</taxon>
    </lineage>
</organism>
<accession>A0A1H3DXT4</accession>
<dbReference type="SUPFAM" id="SSF102705">
    <property type="entry name" value="NIF3 (NGG1p interacting factor 3)-like"/>
    <property type="match status" value="1"/>
</dbReference>
<dbReference type="OrthoDB" id="9795763at2"/>
<gene>
    <name evidence="1" type="ORF">SAMN04487960_11433</name>
</gene>
<dbReference type="RefSeq" id="WP_091817617.1">
    <property type="nucleotide sequence ID" value="NZ_FNNE01000014.1"/>
</dbReference>
<dbReference type="FunFam" id="3.30.70.120:FF:000006">
    <property type="entry name" value="GTP cyclohydrolase 1 type 2 homolog"/>
    <property type="match status" value="1"/>
</dbReference>
<dbReference type="PANTHER" id="PTHR41774:SF1">
    <property type="entry name" value="NGG1P INTERACTING FACTOR NIF3"/>
    <property type="match status" value="1"/>
</dbReference>
<dbReference type="EMBL" id="FNNE01000014">
    <property type="protein sequence ID" value="SDX70918.1"/>
    <property type="molecule type" value="Genomic_DNA"/>
</dbReference>
<dbReference type="Proteomes" id="UP000199675">
    <property type="component" value="Unassembled WGS sequence"/>
</dbReference>
<reference evidence="1" key="1">
    <citation type="submission" date="2016-10" db="EMBL/GenBank/DDBJ databases">
        <authorList>
            <person name="de Groot N.N."/>
        </authorList>
    </citation>
    <scope>NUCLEOTIDE SEQUENCE [LARGE SCALE GENOMIC DNA]</scope>
    <source>
        <strain evidence="1">CGMCC 1.7059</strain>
    </source>
</reference>
<dbReference type="PANTHER" id="PTHR41774">
    <property type="match status" value="1"/>
</dbReference>
<dbReference type="AlphaFoldDB" id="A0A1H3DXT4"/>
<evidence type="ECO:0008006" key="3">
    <source>
        <dbReference type="Google" id="ProtNLM"/>
    </source>
</evidence>
<dbReference type="Gene3D" id="3.30.70.120">
    <property type="match status" value="1"/>
</dbReference>
<proteinExistence type="predicted"/>
<name>A0A1H3DXT4_9GAMM</name>
<keyword evidence="2" id="KW-1185">Reference proteome</keyword>